<dbReference type="EMBL" id="FO117623">
    <property type="protein sequence ID" value="CCG05180.1"/>
    <property type="molecule type" value="Genomic_DNA"/>
</dbReference>
<accession>H6RNN2</accession>
<dbReference type="AlphaFoldDB" id="H6RNN2"/>
<dbReference type="HOGENOM" id="CLU_2951091_0_0_11"/>
<organism evidence="1 2">
    <name type="scientific">Blastococcus saxobsidens (strain DD2)</name>
    <dbReference type="NCBI Taxonomy" id="1146883"/>
    <lineage>
        <taxon>Bacteria</taxon>
        <taxon>Bacillati</taxon>
        <taxon>Actinomycetota</taxon>
        <taxon>Actinomycetes</taxon>
        <taxon>Geodermatophilales</taxon>
        <taxon>Geodermatophilaceae</taxon>
        <taxon>Blastococcus</taxon>
    </lineage>
</organism>
<reference evidence="1 2" key="1">
    <citation type="journal article" date="2012" name="J. Bacteriol.">
        <title>Genome Sequence of Blastococcus saxobsidens DD2, a Stone-Inhabiting Bacterium.</title>
        <authorList>
            <person name="Chouaia B."/>
            <person name="Crotti E."/>
            <person name="Brusetti L."/>
            <person name="Daffonchio D."/>
            <person name="Essoussi I."/>
            <person name="Nouioui I."/>
            <person name="Sbissi I."/>
            <person name="Ghodhbane-Gtari F."/>
            <person name="Gtari M."/>
            <person name="Vacherie B."/>
            <person name="Barbe V."/>
            <person name="Medigue C."/>
            <person name="Gury J."/>
            <person name="Pujic P."/>
            <person name="Normand P."/>
        </authorList>
    </citation>
    <scope>NUCLEOTIDE SEQUENCE [LARGE SCALE GENOMIC DNA]</scope>
    <source>
        <strain evidence="1 2">DD2</strain>
    </source>
</reference>
<keyword evidence="2" id="KW-1185">Reference proteome</keyword>
<dbReference type="Proteomes" id="UP000007517">
    <property type="component" value="Chromosome"/>
</dbReference>
<dbReference type="KEGG" id="bsd:BLASA_4364"/>
<protein>
    <submittedName>
        <fullName evidence="1">Uncharacterized protein</fullName>
    </submittedName>
</protein>
<sequence>MQVRPTLTLPWDALDSQSCAEDGMPDWQTLIVVGPMKRRDAHGHVTLEWTVTADCRPAE</sequence>
<reference evidence="2" key="2">
    <citation type="submission" date="2012-02" db="EMBL/GenBank/DDBJ databases">
        <title>Complete genome sequence of Blastococcus saxobsidens strain DD2.</title>
        <authorList>
            <person name="Genoscope."/>
        </authorList>
    </citation>
    <scope>NUCLEOTIDE SEQUENCE [LARGE SCALE GENOMIC DNA]</scope>
    <source>
        <strain evidence="2">DD2</strain>
    </source>
</reference>
<proteinExistence type="predicted"/>
<gene>
    <name evidence="1" type="ordered locus">BLASA_4364</name>
</gene>
<evidence type="ECO:0000313" key="2">
    <source>
        <dbReference type="Proteomes" id="UP000007517"/>
    </source>
</evidence>
<evidence type="ECO:0000313" key="1">
    <source>
        <dbReference type="EMBL" id="CCG05180.1"/>
    </source>
</evidence>
<name>H6RNN2_BLASD</name>